<feature type="region of interest" description="Disordered" evidence="1">
    <location>
        <begin position="615"/>
        <end position="640"/>
    </location>
</feature>
<feature type="compositionally biased region" description="Basic and acidic residues" evidence="1">
    <location>
        <begin position="240"/>
        <end position="256"/>
    </location>
</feature>
<feature type="region of interest" description="Disordered" evidence="1">
    <location>
        <begin position="334"/>
        <end position="362"/>
    </location>
</feature>
<dbReference type="GeneID" id="102508110"/>
<dbReference type="KEGG" id="cfr:102508110"/>
<evidence type="ECO:0000313" key="3">
    <source>
        <dbReference type="Proteomes" id="UP000694856"/>
    </source>
</evidence>
<protein>
    <submittedName>
        <fullName evidence="4">Uncharacterized protein KIAA1257 homolog isoform X1</fullName>
    </submittedName>
</protein>
<feature type="domain" description="DUF4550" evidence="2">
    <location>
        <begin position="115"/>
        <end position="209"/>
    </location>
</feature>
<organism evidence="3 4">
    <name type="scientific">Camelus ferus</name>
    <name type="common">Wild bactrian camel</name>
    <name type="synonym">Camelus bactrianus ferus</name>
    <dbReference type="NCBI Taxonomy" id="419612"/>
    <lineage>
        <taxon>Eukaryota</taxon>
        <taxon>Metazoa</taxon>
        <taxon>Chordata</taxon>
        <taxon>Craniata</taxon>
        <taxon>Vertebrata</taxon>
        <taxon>Euteleostomi</taxon>
        <taxon>Mammalia</taxon>
        <taxon>Eutheria</taxon>
        <taxon>Laurasiatheria</taxon>
        <taxon>Artiodactyla</taxon>
        <taxon>Tylopoda</taxon>
        <taxon>Camelidae</taxon>
        <taxon>Camelus</taxon>
    </lineage>
</organism>
<feature type="region of interest" description="Disordered" evidence="1">
    <location>
        <begin position="1105"/>
        <end position="1223"/>
    </location>
</feature>
<reference evidence="4" key="1">
    <citation type="submission" date="2025-08" db="UniProtKB">
        <authorList>
            <consortium name="RefSeq"/>
        </authorList>
    </citation>
    <scope>IDENTIFICATION</scope>
    <source>
        <tissue evidence="4">Ear skin</tissue>
    </source>
</reference>
<dbReference type="InterPro" id="IPR027876">
    <property type="entry name" value="DUF4550"/>
</dbReference>
<feature type="region of interest" description="Disordered" evidence="1">
    <location>
        <begin position="240"/>
        <end position="270"/>
    </location>
</feature>
<dbReference type="AlphaFoldDB" id="A0A8B8R9G9"/>
<accession>A0A8B8R9G9</accession>
<dbReference type="PANTHER" id="PTHR33667:SF7">
    <property type="entry name" value="RIKEN CDNA 1810020O05 GENE"/>
    <property type="match status" value="1"/>
</dbReference>
<dbReference type="RefSeq" id="XP_032314638.1">
    <property type="nucleotide sequence ID" value="XM_032458747.1"/>
</dbReference>
<evidence type="ECO:0000259" key="2">
    <source>
        <dbReference type="Pfam" id="PF15084"/>
    </source>
</evidence>
<gene>
    <name evidence="4" type="primary">CFAP92</name>
</gene>
<proteinExistence type="predicted"/>
<dbReference type="Pfam" id="PF15084">
    <property type="entry name" value="DUF4550"/>
    <property type="match status" value="1"/>
</dbReference>
<dbReference type="CTD" id="57501"/>
<evidence type="ECO:0000313" key="4">
    <source>
        <dbReference type="RefSeq" id="XP_032314638.1"/>
    </source>
</evidence>
<sequence length="1223" mass="137332">MSLNAWEWEDEDRASVGPVSSVGSFHPSGSECEVDEDLQVGAWAQESESDHQCSSRSSAGSVSAVNSDVPHVVPCTFVISLAFPVTAGRKGKYSKLVEKHRKQPKMDRPVARVRSYCHLEYFLLPDDREPKRVDIVVFSGLAKVFLDSRIKTVRPWPEGDKVWVSWTQTFNIKVTKELLKKINFHKITLRLWDTKEKIPKRVKYYRLKAAAALEDVGSSEEVKHLVLSQRRLSEQGIHVKEESHQEHLPGKPEKAGKGLKSVPAESETFSQSTEDCEKLLRTEDLATARCNISRPAIFLGGASSVEMKELTERLSFNSLSNLLEKQKFQMRQKELDWRKKSQKRRKKSRAEEESDSRMAGQGKQGAFSVQLAIMPLLAGRQVVVTRGRGRSANILDCFLTLETEVPIMTEEQKRDLNPLTIRIKCVSCLPTQPVCTSELEVPGSLPTCDCFEVNVLHRCKINSPRGVCTRPQACAARLCMPVYCQYQFHKTPVHRTEGQPHGTHVYFQDINVIFLGAMHPSDLREYLEGPPMLVEVHDRDRKSEEHSRKPTLLGEDPLDSCLNLQVHISPEETESNPFESQDKMWDPYGVARVSFADLLLGHKCLNLVAPVHGCEPRAPHRGRGGQGRKAVGLPGPRDGLPHGPMPSGHYLEASSLLRLRADVAVPLQAGPPAPDPTACEFGRVVFVFDSRKLSLLHGLLQDITTINARALGLDSHPFEDVEQILSAFKMRVKIQEKQDLDVLTGFHLLDGRVHLLILEGLADHGLRRLWEGHQSRAPTAELGRHKALHDSRLRFRRRLYADLEAVLQHVRLFRPLAQLVKQAGLYVRGAVPPLVFQALSRIHCICCYSTRLREVITRDLLPSSAMIKELSQEFGLPVSQEELTEGKLVAPPPAPNLEDFQHRSPTLTDEIQAHQEKYLRWRSTMLLKHEDRQHSLVQKNITGAYQVSKKPPKPAVKVIKISAPAKDAVHNYSIQTLNSTELARKELYRQMAKEPRKRFTYSQNYLSAMVEPQDSEEEERKAKRKSRQAWLTPTGFQVTGLHRVESTEHLGLPAIGAPAEVGLGERRCPGGARAGPLLTPCSPLRSGGKRRCLLTCWRQCCPGRGGAGTGATRTSSCTRSHRSSWSRPLLQPRSPEQMTHLEEGESQGDICEGLWSTETQEPDRRPEPASTNTRDQREPGCRPRPVRATGRHLLSSLRERRPAPLGAARAVTFQQQHGFPPIT</sequence>
<keyword evidence="3" id="KW-1185">Reference proteome</keyword>
<dbReference type="PANTHER" id="PTHR33667">
    <property type="entry name" value="SI:DKEY-57N24.6"/>
    <property type="match status" value="1"/>
</dbReference>
<name>A0A8B8R9G9_CAMFR</name>
<evidence type="ECO:0000256" key="1">
    <source>
        <dbReference type="SAM" id="MobiDB-lite"/>
    </source>
</evidence>
<dbReference type="Proteomes" id="UP000694856">
    <property type="component" value="Chromosome 17"/>
</dbReference>